<dbReference type="SUPFAM" id="SSF48113">
    <property type="entry name" value="Heme-dependent peroxidases"/>
    <property type="match status" value="1"/>
</dbReference>
<dbReference type="GO" id="GO:0020037">
    <property type="term" value="F:heme binding"/>
    <property type="evidence" value="ECO:0007669"/>
    <property type="project" value="InterPro"/>
</dbReference>
<protein>
    <recommendedName>
        <fullName evidence="6">Peroxidase</fullName>
    </recommendedName>
</protein>
<comment type="subcellular location">
    <subcellularLocation>
        <location evidence="1">Secreted</location>
    </subcellularLocation>
</comment>
<evidence type="ECO:0000313" key="5">
    <source>
        <dbReference type="EMBL" id="EFO13347.1"/>
    </source>
</evidence>
<dbReference type="RefSeq" id="XP_003150722.1">
    <property type="nucleotide sequence ID" value="XM_003150674.1"/>
</dbReference>
<keyword evidence="3" id="KW-0560">Oxidoreductase</keyword>
<evidence type="ECO:0000256" key="4">
    <source>
        <dbReference type="ARBA" id="ARBA00023180"/>
    </source>
</evidence>
<dbReference type="GeneID" id="9952670"/>
<dbReference type="PANTHER" id="PTHR11475:SF4">
    <property type="entry name" value="CHORION PEROXIDASE"/>
    <property type="match status" value="1"/>
</dbReference>
<name>A0A1S0TGB7_LOALO</name>
<dbReference type="Pfam" id="PF03098">
    <property type="entry name" value="An_peroxidase"/>
    <property type="match status" value="1"/>
</dbReference>
<dbReference type="OMA" id="TTWIENI"/>
<dbReference type="GO" id="GO:0006979">
    <property type="term" value="P:response to oxidative stress"/>
    <property type="evidence" value="ECO:0007669"/>
    <property type="project" value="InterPro"/>
</dbReference>
<dbReference type="InterPro" id="IPR010255">
    <property type="entry name" value="Haem_peroxidase_sf"/>
</dbReference>
<accession>A0A1S0TGB7</accession>
<dbReference type="PANTHER" id="PTHR11475">
    <property type="entry name" value="OXIDASE/PEROXIDASE"/>
    <property type="match status" value="1"/>
</dbReference>
<dbReference type="GO" id="GO:0005576">
    <property type="term" value="C:extracellular region"/>
    <property type="evidence" value="ECO:0007669"/>
    <property type="project" value="UniProtKB-SubCell"/>
</dbReference>
<dbReference type="CTD" id="9952670"/>
<dbReference type="KEGG" id="loa:LOAG_15181"/>
<organism evidence="5">
    <name type="scientific">Loa loa</name>
    <name type="common">Eye worm</name>
    <name type="synonym">Filaria loa</name>
    <dbReference type="NCBI Taxonomy" id="7209"/>
    <lineage>
        <taxon>Eukaryota</taxon>
        <taxon>Metazoa</taxon>
        <taxon>Ecdysozoa</taxon>
        <taxon>Nematoda</taxon>
        <taxon>Chromadorea</taxon>
        <taxon>Rhabditida</taxon>
        <taxon>Spirurina</taxon>
        <taxon>Spiruromorpha</taxon>
        <taxon>Filarioidea</taxon>
        <taxon>Onchocercidae</taxon>
        <taxon>Loa</taxon>
    </lineage>
</organism>
<keyword evidence="3" id="KW-0575">Peroxidase</keyword>
<dbReference type="InterPro" id="IPR037120">
    <property type="entry name" value="Haem_peroxidase_sf_animal"/>
</dbReference>
<gene>
    <name evidence="5" type="ORF">LOAG_15181</name>
</gene>
<dbReference type="InterPro" id="IPR019791">
    <property type="entry name" value="Haem_peroxidase_animal"/>
</dbReference>
<proteinExistence type="predicted"/>
<sequence length="143" mass="16333">MIIQMGRDHGIPGYTAFRSACGLRRPSNFTDLNDIILQSLDLDELVKLYDHIDDVDLFVLGMAERPELGALVGPTFSCIIGKQFQKIRRGDRFWYENFFAPSAFTLEQLEEIRKTTLARIICDNSDNIQQIQPNVFTLADIYG</sequence>
<dbReference type="GO" id="GO:0004601">
    <property type="term" value="F:peroxidase activity"/>
    <property type="evidence" value="ECO:0007669"/>
    <property type="project" value="UniProtKB-KW"/>
</dbReference>
<keyword evidence="4" id="KW-0325">Glycoprotein</keyword>
<evidence type="ECO:0008006" key="6">
    <source>
        <dbReference type="Google" id="ProtNLM"/>
    </source>
</evidence>
<dbReference type="EMBL" id="JH712908">
    <property type="protein sequence ID" value="EFO13347.1"/>
    <property type="molecule type" value="Genomic_DNA"/>
</dbReference>
<evidence type="ECO:0000256" key="2">
    <source>
        <dbReference type="ARBA" id="ARBA00022525"/>
    </source>
</evidence>
<reference evidence="5" key="1">
    <citation type="submission" date="2012-04" db="EMBL/GenBank/DDBJ databases">
        <title>The Genome Sequence of Loa loa.</title>
        <authorList>
            <consortium name="The Broad Institute Genome Sequencing Platform"/>
            <consortium name="Broad Institute Genome Sequencing Center for Infectious Disease"/>
            <person name="Nutman T.B."/>
            <person name="Fink D.L."/>
            <person name="Russ C."/>
            <person name="Young S."/>
            <person name="Zeng Q."/>
            <person name="Gargeya S."/>
            <person name="Alvarado L."/>
            <person name="Berlin A."/>
            <person name="Chapman S.B."/>
            <person name="Chen Z."/>
            <person name="Freedman E."/>
            <person name="Gellesch M."/>
            <person name="Goldberg J."/>
            <person name="Griggs A."/>
            <person name="Gujja S."/>
            <person name="Heilman E.R."/>
            <person name="Heiman D."/>
            <person name="Howarth C."/>
            <person name="Mehta T."/>
            <person name="Neiman D."/>
            <person name="Pearson M."/>
            <person name="Roberts A."/>
            <person name="Saif S."/>
            <person name="Shea T."/>
            <person name="Shenoy N."/>
            <person name="Sisk P."/>
            <person name="Stolte C."/>
            <person name="Sykes S."/>
            <person name="White J."/>
            <person name="Yandava C."/>
            <person name="Haas B."/>
            <person name="Henn M.R."/>
            <person name="Nusbaum C."/>
            <person name="Birren B."/>
        </authorList>
    </citation>
    <scope>NUCLEOTIDE SEQUENCE [LARGE SCALE GENOMIC DNA]</scope>
</reference>
<evidence type="ECO:0000256" key="1">
    <source>
        <dbReference type="ARBA" id="ARBA00004613"/>
    </source>
</evidence>
<dbReference type="AlphaFoldDB" id="A0A1S0TGB7"/>
<evidence type="ECO:0000256" key="3">
    <source>
        <dbReference type="ARBA" id="ARBA00022559"/>
    </source>
</evidence>
<keyword evidence="2" id="KW-0964">Secreted</keyword>
<dbReference type="Gene3D" id="1.10.640.10">
    <property type="entry name" value="Haem peroxidase domain superfamily, animal type"/>
    <property type="match status" value="1"/>
</dbReference>
<dbReference type="OrthoDB" id="823504at2759"/>
<dbReference type="PROSITE" id="PS50292">
    <property type="entry name" value="PEROXIDASE_3"/>
    <property type="match status" value="1"/>
</dbReference>
<dbReference type="InParanoid" id="A0A1S0TGB7"/>